<name>A0A9D1IED7_9FIRM</name>
<protein>
    <submittedName>
        <fullName evidence="1">DUF1643 domain-containing protein</fullName>
    </submittedName>
</protein>
<dbReference type="Proteomes" id="UP000824071">
    <property type="component" value="Unassembled WGS sequence"/>
</dbReference>
<evidence type="ECO:0000313" key="1">
    <source>
        <dbReference type="EMBL" id="HIU35286.1"/>
    </source>
</evidence>
<evidence type="ECO:0000313" key="2">
    <source>
        <dbReference type="Proteomes" id="UP000824071"/>
    </source>
</evidence>
<proteinExistence type="predicted"/>
<accession>A0A9D1IED7</accession>
<dbReference type="EMBL" id="DVMW01000012">
    <property type="protein sequence ID" value="HIU35286.1"/>
    <property type="molecule type" value="Genomic_DNA"/>
</dbReference>
<dbReference type="InterPro" id="IPR012441">
    <property type="entry name" value="DUF1643"/>
</dbReference>
<gene>
    <name evidence="1" type="ORF">IAC53_01585</name>
</gene>
<reference evidence="1" key="1">
    <citation type="submission" date="2020-10" db="EMBL/GenBank/DDBJ databases">
        <authorList>
            <person name="Gilroy R."/>
        </authorList>
    </citation>
    <scope>NUCLEOTIDE SEQUENCE</scope>
    <source>
        <strain evidence="1">ChiGjej1B1-19959</strain>
    </source>
</reference>
<dbReference type="AlphaFoldDB" id="A0A9D1IED7"/>
<dbReference type="Pfam" id="PF07799">
    <property type="entry name" value="DUF1643"/>
    <property type="match status" value="1"/>
</dbReference>
<organism evidence="1 2">
    <name type="scientific">Candidatus Fimenecus excrementigallinarum</name>
    <dbReference type="NCBI Taxonomy" id="2840816"/>
    <lineage>
        <taxon>Bacteria</taxon>
        <taxon>Bacillati</taxon>
        <taxon>Bacillota</taxon>
        <taxon>Clostridia</taxon>
        <taxon>Candidatus Fimenecus</taxon>
    </lineage>
</organism>
<reference evidence="1" key="2">
    <citation type="journal article" date="2021" name="PeerJ">
        <title>Extensive microbial diversity within the chicken gut microbiome revealed by metagenomics and culture.</title>
        <authorList>
            <person name="Gilroy R."/>
            <person name="Ravi A."/>
            <person name="Getino M."/>
            <person name="Pursley I."/>
            <person name="Horton D.L."/>
            <person name="Alikhan N.F."/>
            <person name="Baker D."/>
            <person name="Gharbi K."/>
            <person name="Hall N."/>
            <person name="Watson M."/>
            <person name="Adriaenssens E.M."/>
            <person name="Foster-Nyarko E."/>
            <person name="Jarju S."/>
            <person name="Secka A."/>
            <person name="Antonio M."/>
            <person name="Oren A."/>
            <person name="Chaudhuri R.R."/>
            <person name="La Ragione R."/>
            <person name="Hildebrand F."/>
            <person name="Pallen M.J."/>
        </authorList>
    </citation>
    <scope>NUCLEOTIDE SEQUENCE</scope>
    <source>
        <strain evidence="1">ChiGjej1B1-19959</strain>
    </source>
</reference>
<sequence length="208" mass="23716">MHIPLCETSEVSVLDFETALRAALQPADDYDVSRWLFVPNRYDEYRYILGTRGARPLICFGINPSTAAPDRLDNTLKSAERIALHNGFDSFIMLNLYAQRATDPDDMERNFNAHLHEENKRAFSYALSLCPGTPVVWAAWGNIVEKRPFLHLCLREMIALGQSRGVRWVSAGKISKKGHPHHPLYLKKDSALDAFDMDGYYRLICSRT</sequence>
<comment type="caution">
    <text evidence="1">The sequence shown here is derived from an EMBL/GenBank/DDBJ whole genome shotgun (WGS) entry which is preliminary data.</text>
</comment>